<dbReference type="Pfam" id="PF01614">
    <property type="entry name" value="IclR_C"/>
    <property type="match status" value="1"/>
</dbReference>
<dbReference type="GO" id="GO:0003700">
    <property type="term" value="F:DNA-binding transcription factor activity"/>
    <property type="evidence" value="ECO:0007669"/>
    <property type="project" value="TreeGrafter"/>
</dbReference>
<dbReference type="SMART" id="SM00346">
    <property type="entry name" value="HTH_ICLR"/>
    <property type="match status" value="1"/>
</dbReference>
<dbReference type="Gene3D" id="1.10.10.10">
    <property type="entry name" value="Winged helix-like DNA-binding domain superfamily/Winged helix DNA-binding domain"/>
    <property type="match status" value="1"/>
</dbReference>
<dbReference type="InterPro" id="IPR036390">
    <property type="entry name" value="WH_DNA-bd_sf"/>
</dbReference>
<dbReference type="PROSITE" id="PS51077">
    <property type="entry name" value="HTH_ICLR"/>
    <property type="match status" value="1"/>
</dbReference>
<dbReference type="Gene3D" id="3.30.450.40">
    <property type="match status" value="1"/>
</dbReference>
<dbReference type="InterPro" id="IPR013196">
    <property type="entry name" value="HTH_11"/>
</dbReference>
<dbReference type="Proteomes" id="UP000277294">
    <property type="component" value="Unassembled WGS sequence"/>
</dbReference>
<dbReference type="SUPFAM" id="SSF55781">
    <property type="entry name" value="GAF domain-like"/>
    <property type="match status" value="1"/>
</dbReference>
<evidence type="ECO:0000313" key="7">
    <source>
        <dbReference type="Proteomes" id="UP000277294"/>
    </source>
</evidence>
<accession>A0A3P4B3W3</accession>
<keyword evidence="2" id="KW-0238">DNA-binding</keyword>
<dbReference type="SUPFAM" id="SSF46785">
    <property type="entry name" value="Winged helix' DNA-binding domain"/>
    <property type="match status" value="1"/>
</dbReference>
<evidence type="ECO:0000256" key="1">
    <source>
        <dbReference type="ARBA" id="ARBA00023015"/>
    </source>
</evidence>
<organism evidence="6 7">
    <name type="scientific">Pigmentiphaga humi</name>
    <dbReference type="NCBI Taxonomy" id="2478468"/>
    <lineage>
        <taxon>Bacteria</taxon>
        <taxon>Pseudomonadati</taxon>
        <taxon>Pseudomonadota</taxon>
        <taxon>Betaproteobacteria</taxon>
        <taxon>Burkholderiales</taxon>
        <taxon>Alcaligenaceae</taxon>
        <taxon>Pigmentiphaga</taxon>
    </lineage>
</organism>
<proteinExistence type="predicted"/>
<dbReference type="PANTHER" id="PTHR30136">
    <property type="entry name" value="HELIX-TURN-HELIX TRANSCRIPTIONAL REGULATOR, ICLR FAMILY"/>
    <property type="match status" value="1"/>
</dbReference>
<evidence type="ECO:0000259" key="4">
    <source>
        <dbReference type="PROSITE" id="PS51077"/>
    </source>
</evidence>
<dbReference type="InterPro" id="IPR029016">
    <property type="entry name" value="GAF-like_dom_sf"/>
</dbReference>
<keyword evidence="7" id="KW-1185">Reference proteome</keyword>
<dbReference type="PROSITE" id="PS51078">
    <property type="entry name" value="ICLR_ED"/>
    <property type="match status" value="1"/>
</dbReference>
<evidence type="ECO:0000256" key="2">
    <source>
        <dbReference type="ARBA" id="ARBA00023125"/>
    </source>
</evidence>
<dbReference type="InterPro" id="IPR050707">
    <property type="entry name" value="HTH_MetabolicPath_Reg"/>
</dbReference>
<dbReference type="Pfam" id="PF08279">
    <property type="entry name" value="HTH_11"/>
    <property type="match status" value="1"/>
</dbReference>
<keyword evidence="1" id="KW-0805">Transcription regulation</keyword>
<feature type="domain" description="HTH iclR-type" evidence="4">
    <location>
        <begin position="1"/>
        <end position="60"/>
    </location>
</feature>
<dbReference type="AlphaFoldDB" id="A0A3P4B3W3"/>
<name>A0A3P4B3W3_9BURK</name>
<keyword evidence="3" id="KW-0804">Transcription</keyword>
<evidence type="ECO:0000256" key="3">
    <source>
        <dbReference type="ARBA" id="ARBA00023163"/>
    </source>
</evidence>
<dbReference type="InterPro" id="IPR036388">
    <property type="entry name" value="WH-like_DNA-bd_sf"/>
</dbReference>
<dbReference type="PANTHER" id="PTHR30136:SF24">
    <property type="entry name" value="HTH-TYPE TRANSCRIPTIONAL REPRESSOR ALLR"/>
    <property type="match status" value="1"/>
</dbReference>
<gene>
    <name evidence="6" type="primary">yiaJ_4</name>
    <name evidence="6" type="ORF">PIGHUM_03067</name>
</gene>
<dbReference type="EMBL" id="UWPJ01000024">
    <property type="protein sequence ID" value="VCU70987.1"/>
    <property type="molecule type" value="Genomic_DNA"/>
</dbReference>
<evidence type="ECO:0000259" key="5">
    <source>
        <dbReference type="PROSITE" id="PS51078"/>
    </source>
</evidence>
<sequence>MSDRLLRILGSFDLDHPVRKPAQLMDELGVSRASIYRDLKALETAGLLERVADRGYALGPLIVELDRQIRLADPLLQASGSMLRRLAADTGGTILLCRVHGDKVLCIHQELPTDAATPVSYERGRAMPLYRGATSKVILAHLPQGELERLWQRDRKAIEAAGFPAAFDGFLTALEPLKQAKACVTHSEVDPGLAGIAVALLDGARVLGSLSVVIPLSRLPGGRSQAVLSKLFSAASSIESALETERLRARTKR</sequence>
<reference evidence="6 7" key="1">
    <citation type="submission" date="2018-10" db="EMBL/GenBank/DDBJ databases">
        <authorList>
            <person name="Criscuolo A."/>
        </authorList>
    </citation>
    <scope>NUCLEOTIDE SEQUENCE [LARGE SCALE GENOMIC DNA]</scope>
    <source>
        <strain evidence="6">DnA1</strain>
    </source>
</reference>
<evidence type="ECO:0000313" key="6">
    <source>
        <dbReference type="EMBL" id="VCU70987.1"/>
    </source>
</evidence>
<dbReference type="GO" id="GO:0003677">
    <property type="term" value="F:DNA binding"/>
    <property type="evidence" value="ECO:0007669"/>
    <property type="project" value="UniProtKB-KW"/>
</dbReference>
<dbReference type="GO" id="GO:0045892">
    <property type="term" value="P:negative regulation of DNA-templated transcription"/>
    <property type="evidence" value="ECO:0007669"/>
    <property type="project" value="TreeGrafter"/>
</dbReference>
<protein>
    <submittedName>
        <fullName evidence="6">HTH-type transcriptional regulator YiaJ</fullName>
    </submittedName>
</protein>
<feature type="domain" description="IclR-ED" evidence="5">
    <location>
        <begin position="61"/>
        <end position="244"/>
    </location>
</feature>
<dbReference type="InterPro" id="IPR005471">
    <property type="entry name" value="Tscrpt_reg_IclR_N"/>
</dbReference>
<dbReference type="RefSeq" id="WP_124080455.1">
    <property type="nucleotide sequence ID" value="NZ_UWPJ01000024.1"/>
</dbReference>
<dbReference type="InterPro" id="IPR014757">
    <property type="entry name" value="Tscrpt_reg_IclR_C"/>
</dbReference>
<dbReference type="OrthoDB" id="8721254at2"/>